<comment type="caution">
    <text evidence="8">The sequence shown here is derived from an EMBL/GenBank/DDBJ whole genome shotgun (WGS) entry which is preliminary data.</text>
</comment>
<evidence type="ECO:0000313" key="8">
    <source>
        <dbReference type="EMBL" id="RYN86371.1"/>
    </source>
</evidence>
<proteinExistence type="predicted"/>
<feature type="region of interest" description="Disordered" evidence="5">
    <location>
        <begin position="1"/>
        <end position="34"/>
    </location>
</feature>
<dbReference type="Gene3D" id="1.20.1250.20">
    <property type="entry name" value="MFS general substrate transporter like domains"/>
    <property type="match status" value="1"/>
</dbReference>
<dbReference type="InterPro" id="IPR020846">
    <property type="entry name" value="MFS_dom"/>
</dbReference>
<evidence type="ECO:0000256" key="6">
    <source>
        <dbReference type="SAM" id="Phobius"/>
    </source>
</evidence>
<evidence type="ECO:0000259" key="7">
    <source>
        <dbReference type="PROSITE" id="PS50850"/>
    </source>
</evidence>
<feature type="transmembrane region" description="Helical" evidence="6">
    <location>
        <begin position="477"/>
        <end position="501"/>
    </location>
</feature>
<keyword evidence="3 6" id="KW-1133">Transmembrane helix</keyword>
<dbReference type="EMBL" id="PDXF01000151">
    <property type="protein sequence ID" value="RYN86371.1"/>
    <property type="molecule type" value="Genomic_DNA"/>
</dbReference>
<dbReference type="SUPFAM" id="SSF103473">
    <property type="entry name" value="MFS general substrate transporter"/>
    <property type="match status" value="1"/>
</dbReference>
<dbReference type="PANTHER" id="PTHR23501:SF94">
    <property type="entry name" value="MAJOR FACILITATOR SUPERFAMILY (MFS) PROFILE DOMAIN-CONTAINING PROTEIN"/>
    <property type="match status" value="1"/>
</dbReference>
<feature type="transmembrane region" description="Helical" evidence="6">
    <location>
        <begin position="344"/>
        <end position="366"/>
    </location>
</feature>
<dbReference type="InterPro" id="IPR011701">
    <property type="entry name" value="MFS"/>
</dbReference>
<feature type="transmembrane region" description="Helical" evidence="6">
    <location>
        <begin position="426"/>
        <end position="445"/>
    </location>
</feature>
<feature type="compositionally biased region" description="Basic and acidic residues" evidence="5">
    <location>
        <begin position="13"/>
        <end position="27"/>
    </location>
</feature>
<feature type="transmembrane region" description="Helical" evidence="6">
    <location>
        <begin position="590"/>
        <end position="612"/>
    </location>
</feature>
<keyword evidence="9" id="KW-1185">Reference proteome</keyword>
<sequence length="657" mass="71279">MARSKPMPSSKGQRHEREPEQSGEHDRQHNKHNYWPGWSISHQADDYELRLFVKELENSFGCDRPAGDVRGTMPPCKPESAYTKSFVSTSGSTAQLLKLDAEATVAEAVEDELADRTDWKPERKQWLAMISLSLVSFVVSLDATILVTALPELSHSLRGSAAETFWTGTAYLLISAVVQPVIAAASACCGRQRLLVMSIVLFTFGTAFCAVAHDFAVMLIGRCIQGVGGGGVIAMTQVIFCDMVPLRQRPKYFSMVLASWSIGSIIGPVVGGAFVQSASWRWCFYINFPFCFLGFLAALLFVDDVDLPLADHPQRMDWLGAFLFVGSTTSLLLGISWGGTQHPWASAATLAPILAGVLGIAGFVAWQWRAQPHSLLPVALLHSASSAAAFFCALVNGLILFTGLYYVPFYQMSVRGSSPIRAGVDLFPAVCLLVPGSVVVAILTSRLGHFRWAIWLGWSVTLVACGLFTVFDERTEKAIFALALAVFGVGNGMVLTSVNVATQAIANQTVAKKEDRAMAACMYGFMRSLGMPVGVALSGTVFQNAMGAALSDAGLSIDIARDSERYIFILHSMADTDPRKSALLNSYSRGFHAVFVAMTVISAAALLASLSIRRSSMDTMRLAIPPRNRVDSEWVCRGTRCNVRSLRPMEANQNIAK</sequence>
<dbReference type="Pfam" id="PF07690">
    <property type="entry name" value="MFS_1"/>
    <property type="match status" value="1"/>
</dbReference>
<feature type="transmembrane region" description="Helical" evidence="6">
    <location>
        <begin position="282"/>
        <end position="302"/>
    </location>
</feature>
<dbReference type="InterPro" id="IPR036259">
    <property type="entry name" value="MFS_trans_sf"/>
</dbReference>
<evidence type="ECO:0000256" key="1">
    <source>
        <dbReference type="ARBA" id="ARBA00004141"/>
    </source>
</evidence>
<feature type="transmembrane region" description="Helical" evidence="6">
    <location>
        <begin position="378"/>
        <end position="406"/>
    </location>
</feature>
<accession>A0ABY0FT39</accession>
<evidence type="ECO:0000256" key="3">
    <source>
        <dbReference type="ARBA" id="ARBA00022989"/>
    </source>
</evidence>
<feature type="transmembrane region" description="Helical" evidence="6">
    <location>
        <begin position="194"/>
        <end position="213"/>
    </location>
</feature>
<keyword evidence="2 6" id="KW-0812">Transmembrane</keyword>
<feature type="transmembrane region" description="Helical" evidence="6">
    <location>
        <begin position="318"/>
        <end position="338"/>
    </location>
</feature>
<feature type="domain" description="Major facilitator superfamily (MFS) profile" evidence="7">
    <location>
        <begin position="128"/>
        <end position="617"/>
    </location>
</feature>
<evidence type="ECO:0000256" key="5">
    <source>
        <dbReference type="SAM" id="MobiDB-lite"/>
    </source>
</evidence>
<protein>
    <recommendedName>
        <fullName evidence="7">Major facilitator superfamily (MFS) profile domain-containing protein</fullName>
    </recommendedName>
</protein>
<comment type="subcellular location">
    <subcellularLocation>
        <location evidence="1">Membrane</location>
        <topology evidence="1">Multi-pass membrane protein</topology>
    </subcellularLocation>
</comment>
<reference evidence="9" key="1">
    <citation type="journal article" date="2019" name="bioRxiv">
        <title>Genomics, evolutionary history and diagnostics of the Alternaria alternata species group including apple and Asian pear pathotypes.</title>
        <authorList>
            <person name="Armitage A.D."/>
            <person name="Cockerton H.M."/>
            <person name="Sreenivasaprasad S."/>
            <person name="Woodhall J.W."/>
            <person name="Lane C.R."/>
            <person name="Harrison R.J."/>
            <person name="Clarkson J.P."/>
        </authorList>
    </citation>
    <scope>NUCLEOTIDE SEQUENCE [LARGE SCALE GENOMIC DNA]</scope>
    <source>
        <strain evidence="9">FERA 635</strain>
    </source>
</reference>
<dbReference type="PANTHER" id="PTHR23501">
    <property type="entry name" value="MAJOR FACILITATOR SUPERFAMILY"/>
    <property type="match status" value="1"/>
</dbReference>
<gene>
    <name evidence="8" type="ORF">AA0119_g12957</name>
</gene>
<name>A0ABY0FT39_9PLEO</name>
<feature type="transmembrane region" description="Helical" evidence="6">
    <location>
        <begin position="126"/>
        <end position="150"/>
    </location>
</feature>
<dbReference type="Gene3D" id="1.20.1720.10">
    <property type="entry name" value="Multidrug resistance protein D"/>
    <property type="match status" value="1"/>
</dbReference>
<dbReference type="Proteomes" id="UP000293195">
    <property type="component" value="Unassembled WGS sequence"/>
</dbReference>
<organism evidence="8 9">
    <name type="scientific">Alternaria tenuissima</name>
    <dbReference type="NCBI Taxonomy" id="119927"/>
    <lineage>
        <taxon>Eukaryota</taxon>
        <taxon>Fungi</taxon>
        <taxon>Dikarya</taxon>
        <taxon>Ascomycota</taxon>
        <taxon>Pezizomycotina</taxon>
        <taxon>Dothideomycetes</taxon>
        <taxon>Pleosporomycetidae</taxon>
        <taxon>Pleosporales</taxon>
        <taxon>Pleosporineae</taxon>
        <taxon>Pleosporaceae</taxon>
        <taxon>Alternaria</taxon>
        <taxon>Alternaria sect. Alternaria</taxon>
        <taxon>Alternaria alternata complex</taxon>
    </lineage>
</organism>
<evidence type="ECO:0000256" key="4">
    <source>
        <dbReference type="ARBA" id="ARBA00023136"/>
    </source>
</evidence>
<feature type="transmembrane region" description="Helical" evidence="6">
    <location>
        <begin position="452"/>
        <end position="471"/>
    </location>
</feature>
<dbReference type="PRINTS" id="PR01036">
    <property type="entry name" value="TCRTETB"/>
</dbReference>
<evidence type="ECO:0000256" key="2">
    <source>
        <dbReference type="ARBA" id="ARBA00022692"/>
    </source>
</evidence>
<dbReference type="PROSITE" id="PS50850">
    <property type="entry name" value="MFS"/>
    <property type="match status" value="1"/>
</dbReference>
<evidence type="ECO:0000313" key="9">
    <source>
        <dbReference type="Proteomes" id="UP000293195"/>
    </source>
</evidence>
<feature type="transmembrane region" description="Helical" evidence="6">
    <location>
        <begin position="252"/>
        <end position="276"/>
    </location>
</feature>
<feature type="transmembrane region" description="Helical" evidence="6">
    <location>
        <begin position="170"/>
        <end position="187"/>
    </location>
</feature>
<keyword evidence="4 6" id="KW-0472">Membrane</keyword>